<evidence type="ECO:0000256" key="17">
    <source>
        <dbReference type="PIRSR" id="PIRSR605478-5"/>
    </source>
</evidence>
<dbReference type="Gene3D" id="3.40.50.970">
    <property type="match status" value="2"/>
</dbReference>
<organism evidence="20 21">
    <name type="scientific">Seongchinamella sediminis</name>
    <dbReference type="NCBI Taxonomy" id="2283635"/>
    <lineage>
        <taxon>Bacteria</taxon>
        <taxon>Pseudomonadati</taxon>
        <taxon>Pseudomonadota</taxon>
        <taxon>Gammaproteobacteria</taxon>
        <taxon>Cellvibrionales</taxon>
        <taxon>Halieaceae</taxon>
        <taxon>Seongchinamella</taxon>
    </lineage>
</organism>
<dbReference type="Pfam" id="PF22613">
    <property type="entry name" value="Transketolase_C_1"/>
    <property type="match status" value="1"/>
</dbReference>
<evidence type="ECO:0000256" key="3">
    <source>
        <dbReference type="ARBA" id="ARBA00007131"/>
    </source>
</evidence>
<dbReference type="EC" id="2.2.1.1" evidence="5 12"/>
<dbReference type="InterPro" id="IPR033247">
    <property type="entry name" value="Transketolase_fam"/>
</dbReference>
<dbReference type="InterPro" id="IPR049557">
    <property type="entry name" value="Transketolase_CS"/>
</dbReference>
<evidence type="ECO:0000259" key="19">
    <source>
        <dbReference type="SMART" id="SM00861"/>
    </source>
</evidence>
<feature type="binding site" evidence="14">
    <location>
        <position position="262"/>
    </location>
    <ligand>
        <name>substrate</name>
    </ligand>
</feature>
<dbReference type="CDD" id="cd07033">
    <property type="entry name" value="TPP_PYR_DXS_TK_like"/>
    <property type="match status" value="1"/>
</dbReference>
<dbReference type="InterPro" id="IPR009014">
    <property type="entry name" value="Transketo_C/PFOR_II"/>
</dbReference>
<feature type="binding site" evidence="14">
    <location>
        <position position="27"/>
    </location>
    <ligand>
        <name>substrate</name>
    </ligand>
</feature>
<reference evidence="20 21" key="1">
    <citation type="submission" date="2018-07" db="EMBL/GenBank/DDBJ databases">
        <title>Halioglobus sp. genome submission.</title>
        <authorList>
            <person name="Ye M.-Q."/>
            <person name="Du Z.-J."/>
        </authorList>
    </citation>
    <scope>NUCLEOTIDE SEQUENCE [LARGE SCALE GENOMIC DNA]</scope>
    <source>
        <strain evidence="20 21">U0301</strain>
    </source>
</reference>
<dbReference type="PROSITE" id="PS00801">
    <property type="entry name" value="TRANSKETOLASE_1"/>
    <property type="match status" value="1"/>
</dbReference>
<feature type="binding site" evidence="15">
    <location>
        <position position="262"/>
    </location>
    <ligand>
        <name>thiamine diphosphate</name>
        <dbReference type="ChEBI" id="CHEBI:58937"/>
    </ligand>
</feature>
<dbReference type="GO" id="GO:0009052">
    <property type="term" value="P:pentose-phosphate shunt, non-oxidative branch"/>
    <property type="evidence" value="ECO:0007669"/>
    <property type="project" value="UniProtKB-ARBA"/>
</dbReference>
<dbReference type="PROSITE" id="PS00802">
    <property type="entry name" value="TRANSKETOLASE_2"/>
    <property type="match status" value="1"/>
</dbReference>
<dbReference type="SMART" id="SM00861">
    <property type="entry name" value="Transket_pyr"/>
    <property type="match status" value="1"/>
</dbReference>
<dbReference type="InterPro" id="IPR005478">
    <property type="entry name" value="Transketolase_bac-like"/>
</dbReference>
<dbReference type="FunFam" id="3.40.50.920:FF:000003">
    <property type="entry name" value="Transketolase"/>
    <property type="match status" value="1"/>
</dbReference>
<comment type="cofactor">
    <cofactor evidence="15">
        <name>thiamine diphosphate</name>
        <dbReference type="ChEBI" id="CHEBI:58937"/>
    </cofactor>
    <text evidence="15">Binds 1 thiamine pyrophosphate per subunit. During the reaction, the substrate forms a covalent intermediate with the cofactor.</text>
</comment>
<keyword evidence="7 16" id="KW-0479">Metal-binding</keyword>
<dbReference type="Gene3D" id="3.40.50.920">
    <property type="match status" value="1"/>
</dbReference>
<gene>
    <name evidence="20" type="primary">tkt</name>
    <name evidence="20" type="ORF">DWB85_15365</name>
</gene>
<dbReference type="RefSeq" id="WP_117956355.1">
    <property type="nucleotide sequence ID" value="NZ_QRAN01000018.1"/>
</dbReference>
<evidence type="ECO:0000256" key="4">
    <source>
        <dbReference type="ARBA" id="ARBA00011738"/>
    </source>
</evidence>
<feature type="domain" description="Transketolase-like pyrimidine-binding" evidence="19">
    <location>
        <begin position="356"/>
        <end position="527"/>
    </location>
</feature>
<evidence type="ECO:0000256" key="2">
    <source>
        <dbReference type="ARBA" id="ARBA00001941"/>
    </source>
</evidence>
<comment type="catalytic activity">
    <reaction evidence="11 18">
        <text>D-sedoheptulose 7-phosphate + D-glyceraldehyde 3-phosphate = aldehydo-D-ribose 5-phosphate + D-xylulose 5-phosphate</text>
        <dbReference type="Rhea" id="RHEA:10508"/>
        <dbReference type="ChEBI" id="CHEBI:57483"/>
        <dbReference type="ChEBI" id="CHEBI:57737"/>
        <dbReference type="ChEBI" id="CHEBI:58273"/>
        <dbReference type="ChEBI" id="CHEBI:59776"/>
        <dbReference type="EC" id="2.2.1.1"/>
    </reaction>
</comment>
<dbReference type="InterPro" id="IPR005475">
    <property type="entry name" value="Transketolase-like_Pyr-bd"/>
</dbReference>
<dbReference type="GO" id="GO:0005829">
    <property type="term" value="C:cytosol"/>
    <property type="evidence" value="ECO:0007669"/>
    <property type="project" value="TreeGrafter"/>
</dbReference>
<feature type="binding site" evidence="16">
    <location>
        <position position="186"/>
    </location>
    <ligand>
        <name>Mg(2+)</name>
        <dbReference type="ChEBI" id="CHEBI:18420"/>
    </ligand>
</feature>
<sequence length="667" mass="71592">MSSNRTELANAIRALSMDAVQKANSGHPGAPMGMADIAEVLWNDYLRHNPANPQWPNRDRFVLSNGHGSMLIYSLLHLTGYDLPMAEIENFRQLHSKTPGHPEYGYTPGVETTTGPLGQGISNAVGMAIAEKVLADQFNREGHDIIDHYTYTFLGDGCLMEGISHEVCSLAGTLGLGKLVAFYDDNGISIDGEVEGWFTDDTPARFNSYGWQVINDVNGHSPSEIKAAIEAARHESGKPTLICCKTVIGKGAPGKEGSESCHGAPLGGDEVAATRIALGWPHEPFVVPDEIYAGWNARGKGAAAEQAWEEQFAAYASAHPELATELRRRLAGELPADFSARADAYIAECQVEGASVASRKASQNCLNAYGPMLPELLGGSADLAGSNLTIWSGSRGVTRDDASGNYLYYGVREFGMAAIMNGIALHGGFVNYGATFLVFMEYMRNAVRMAALMKQQSIFVFTHDSIGLGEDGPTHQPVEQVASLRTTPNMNTWRPCDTVESAVAWKAAIERKDGPSALVFSRQGLPHQDRSAGQVGDIARGGYVLKACSGTPDAIIIATGSEVALAMAAAERLEAAGKQIRVVSMPCTEVFEAQDAAYRESVLPSDVLARVAVEALHADYWYKYVGLDGRIVGMTTFGESAPAGELFQEFGFTVDNVEAAVREVLLD</sequence>
<dbReference type="GO" id="GO:0046872">
    <property type="term" value="F:metal ion binding"/>
    <property type="evidence" value="ECO:0007669"/>
    <property type="project" value="UniProtKB-KW"/>
</dbReference>
<feature type="active site" description="Proton donor" evidence="13">
    <location>
        <position position="413"/>
    </location>
</feature>
<feature type="binding site" evidence="15">
    <location>
        <begin position="115"/>
        <end position="117"/>
    </location>
    <ligand>
        <name>thiamine diphosphate</name>
        <dbReference type="ChEBI" id="CHEBI:58937"/>
    </ligand>
</feature>
<feature type="binding site" evidence="14">
    <location>
        <position position="359"/>
    </location>
    <ligand>
        <name>substrate</name>
    </ligand>
</feature>
<evidence type="ECO:0000256" key="15">
    <source>
        <dbReference type="PIRSR" id="PIRSR605478-3"/>
    </source>
</evidence>
<dbReference type="PANTHER" id="PTHR43522">
    <property type="entry name" value="TRANSKETOLASE"/>
    <property type="match status" value="1"/>
</dbReference>
<name>A0A3L7DU68_9GAMM</name>
<comment type="similarity">
    <text evidence="3 18">Belongs to the transketolase family.</text>
</comment>
<evidence type="ECO:0000256" key="16">
    <source>
        <dbReference type="PIRSR" id="PIRSR605478-4"/>
    </source>
</evidence>
<evidence type="ECO:0000256" key="1">
    <source>
        <dbReference type="ARBA" id="ARBA00001913"/>
    </source>
</evidence>
<dbReference type="AlphaFoldDB" id="A0A3L7DU68"/>
<feature type="binding site" evidence="15">
    <location>
        <position position="157"/>
    </location>
    <ligand>
        <name>thiamine diphosphate</name>
        <dbReference type="ChEBI" id="CHEBI:58937"/>
    </ligand>
</feature>
<feature type="binding site" evidence="15">
    <location>
        <position position="67"/>
    </location>
    <ligand>
        <name>thiamine diphosphate</name>
        <dbReference type="ChEBI" id="CHEBI:58937"/>
    </ligand>
</feature>
<dbReference type="OrthoDB" id="8732661at2"/>
<protein>
    <recommendedName>
        <fullName evidence="5 12">Transketolase</fullName>
        <ecNumber evidence="5 12">2.2.1.1</ecNumber>
    </recommendedName>
</protein>
<evidence type="ECO:0000313" key="21">
    <source>
        <dbReference type="Proteomes" id="UP000265509"/>
    </source>
</evidence>
<comment type="cofactor">
    <cofactor evidence="18">
        <name>Mg(2+)</name>
        <dbReference type="ChEBI" id="CHEBI:18420"/>
    </cofactor>
    <cofactor evidence="18">
        <name>Ca(2+)</name>
        <dbReference type="ChEBI" id="CHEBI:29108"/>
    </cofactor>
    <cofactor evidence="18">
        <name>Mn(2+)</name>
        <dbReference type="ChEBI" id="CHEBI:29035"/>
    </cofactor>
    <cofactor evidence="18">
        <name>Co(2+)</name>
        <dbReference type="ChEBI" id="CHEBI:48828"/>
    </cofactor>
    <text evidence="18">Binds 1 Mg(2+) ion per subunit. Can also utilize other divalent metal cations, such as Ca(2+), Mn(2+) and Co(2+).</text>
</comment>
<feature type="site" description="Important for catalytic activity" evidence="17">
    <location>
        <position position="27"/>
    </location>
</feature>
<comment type="cofactor">
    <cofactor evidence="1">
        <name>Ca(2+)</name>
        <dbReference type="ChEBI" id="CHEBI:29108"/>
    </cofactor>
</comment>
<feature type="binding site" evidence="14">
    <location>
        <position position="386"/>
    </location>
    <ligand>
        <name>substrate</name>
    </ligand>
</feature>
<dbReference type="Pfam" id="PF00456">
    <property type="entry name" value="Transketolase_N"/>
    <property type="match status" value="1"/>
</dbReference>
<evidence type="ECO:0000256" key="18">
    <source>
        <dbReference type="RuleBase" id="RU004996"/>
    </source>
</evidence>
<evidence type="ECO:0000256" key="7">
    <source>
        <dbReference type="ARBA" id="ARBA00022723"/>
    </source>
</evidence>
<feature type="binding site" evidence="15">
    <location>
        <position position="186"/>
    </location>
    <ligand>
        <name>thiamine diphosphate</name>
        <dbReference type="ChEBI" id="CHEBI:58937"/>
    </ligand>
</feature>
<dbReference type="NCBIfam" id="TIGR00232">
    <property type="entry name" value="tktlase_bact"/>
    <property type="match status" value="1"/>
</dbReference>
<feature type="site" description="Important for catalytic activity" evidence="17">
    <location>
        <position position="262"/>
    </location>
</feature>
<evidence type="ECO:0000256" key="6">
    <source>
        <dbReference type="ARBA" id="ARBA00022679"/>
    </source>
</evidence>
<accession>A0A3L7DU68</accession>
<evidence type="ECO:0000256" key="8">
    <source>
        <dbReference type="ARBA" id="ARBA00022837"/>
    </source>
</evidence>
<dbReference type="FunFam" id="3.40.50.970:FF:000004">
    <property type="entry name" value="Transketolase"/>
    <property type="match status" value="1"/>
</dbReference>
<evidence type="ECO:0000256" key="10">
    <source>
        <dbReference type="ARBA" id="ARBA00023052"/>
    </source>
</evidence>
<evidence type="ECO:0000256" key="9">
    <source>
        <dbReference type="ARBA" id="ARBA00022842"/>
    </source>
</evidence>
<comment type="cofactor">
    <cofactor evidence="16">
        <name>Mg(2+)</name>
        <dbReference type="ChEBI" id="CHEBI:18420"/>
    </cofactor>
    <text evidence="16">Binds 1 Mg(2+) ion per subunit. Can also utilize other divalent metal cations, such as Ca(2+), Mn(2+) and Co(2+).</text>
</comment>
<dbReference type="CDD" id="cd02012">
    <property type="entry name" value="TPP_TK"/>
    <property type="match status" value="1"/>
</dbReference>
<evidence type="ECO:0000256" key="11">
    <source>
        <dbReference type="ARBA" id="ARBA00049473"/>
    </source>
</evidence>
<dbReference type="InterPro" id="IPR020826">
    <property type="entry name" value="Transketolase_BS"/>
</dbReference>
<keyword evidence="8 18" id="KW-0106">Calcium</keyword>
<evidence type="ECO:0000256" key="12">
    <source>
        <dbReference type="NCBIfam" id="TIGR00232"/>
    </source>
</evidence>
<dbReference type="InterPro" id="IPR029061">
    <property type="entry name" value="THDP-binding"/>
</dbReference>
<evidence type="ECO:0000256" key="14">
    <source>
        <dbReference type="PIRSR" id="PIRSR605478-2"/>
    </source>
</evidence>
<feature type="binding site" evidence="15">
    <location>
        <position position="439"/>
    </location>
    <ligand>
        <name>thiamine diphosphate</name>
        <dbReference type="ChEBI" id="CHEBI:58937"/>
    </ligand>
</feature>
<proteinExistence type="inferred from homology"/>
<feature type="binding site" evidence="14">
    <location>
        <position position="522"/>
    </location>
    <ligand>
        <name>substrate</name>
    </ligand>
</feature>
<keyword evidence="10 15" id="KW-0786">Thiamine pyrophosphate</keyword>
<dbReference type="GO" id="GO:0004802">
    <property type="term" value="F:transketolase activity"/>
    <property type="evidence" value="ECO:0007669"/>
    <property type="project" value="UniProtKB-UniRule"/>
</dbReference>
<comment type="function">
    <text evidence="18">Catalyzes the transfer of a two-carbon ketol group from a ketose donor to an aldose acceptor, via a covalent intermediate with the cofactor thiamine pyrophosphate.</text>
</comment>
<feature type="binding site" evidence="14">
    <location>
        <position position="475"/>
    </location>
    <ligand>
        <name>substrate</name>
    </ligand>
</feature>
<comment type="subunit">
    <text evidence="4 18">Homodimer.</text>
</comment>
<keyword evidence="9 16" id="KW-0460">Magnesium</keyword>
<comment type="caution">
    <text evidence="20">The sequence shown here is derived from an EMBL/GenBank/DDBJ whole genome shotgun (WGS) entry which is preliminary data.</text>
</comment>
<keyword evidence="21" id="KW-1185">Reference proteome</keyword>
<dbReference type="EMBL" id="QRAN01000018">
    <property type="protein sequence ID" value="RLQ20944.1"/>
    <property type="molecule type" value="Genomic_DNA"/>
</dbReference>
<dbReference type="PANTHER" id="PTHR43522:SF2">
    <property type="entry name" value="TRANSKETOLASE 1-RELATED"/>
    <property type="match status" value="1"/>
</dbReference>
<dbReference type="SUPFAM" id="SSF52922">
    <property type="entry name" value="TK C-terminal domain-like"/>
    <property type="match status" value="1"/>
</dbReference>
<evidence type="ECO:0000256" key="13">
    <source>
        <dbReference type="PIRSR" id="PIRSR605478-1"/>
    </source>
</evidence>
<dbReference type="SUPFAM" id="SSF52518">
    <property type="entry name" value="Thiamin diphosphate-binding fold (THDP-binding)"/>
    <property type="match status" value="2"/>
</dbReference>
<dbReference type="InterPro" id="IPR055152">
    <property type="entry name" value="Transketolase-like_C_2"/>
</dbReference>
<comment type="cofactor">
    <cofactor evidence="2">
        <name>Co(2+)</name>
        <dbReference type="ChEBI" id="CHEBI:48828"/>
    </cofactor>
</comment>
<dbReference type="Pfam" id="PF02779">
    <property type="entry name" value="Transket_pyr"/>
    <property type="match status" value="1"/>
</dbReference>
<feature type="binding site" evidence="16">
    <location>
        <position position="156"/>
    </location>
    <ligand>
        <name>Mg(2+)</name>
        <dbReference type="ChEBI" id="CHEBI:18420"/>
    </ligand>
</feature>
<dbReference type="Proteomes" id="UP000265509">
    <property type="component" value="Unassembled WGS sequence"/>
</dbReference>
<evidence type="ECO:0000313" key="20">
    <source>
        <dbReference type="EMBL" id="RLQ20944.1"/>
    </source>
</evidence>
<feature type="binding site" evidence="14">
    <location>
        <position position="463"/>
    </location>
    <ligand>
        <name>substrate</name>
    </ligand>
</feature>
<evidence type="ECO:0000256" key="5">
    <source>
        <dbReference type="ARBA" id="ARBA00013152"/>
    </source>
</evidence>
<feature type="binding site" evidence="14">
    <location>
        <position position="471"/>
    </location>
    <ligand>
        <name>substrate</name>
    </ligand>
</feature>
<dbReference type="FunFam" id="3.40.50.970:FF:000003">
    <property type="entry name" value="Transketolase"/>
    <property type="match status" value="1"/>
</dbReference>
<keyword evidence="6 18" id="KW-0808">Transferase</keyword>
<dbReference type="InterPro" id="IPR005474">
    <property type="entry name" value="Transketolase_N"/>
</dbReference>
<feature type="binding site" evidence="16">
    <location>
        <position position="188"/>
    </location>
    <ligand>
        <name>Mg(2+)</name>
        <dbReference type="ChEBI" id="CHEBI:18420"/>
    </ligand>
</feature>